<dbReference type="GO" id="GO:0005886">
    <property type="term" value="C:plasma membrane"/>
    <property type="evidence" value="ECO:0007669"/>
    <property type="project" value="UniProtKB-SubCell"/>
</dbReference>
<evidence type="ECO:0000256" key="9">
    <source>
        <dbReference type="SAM" id="Phobius"/>
    </source>
</evidence>
<dbReference type="AlphaFoldDB" id="A0A0W0TMH8"/>
<dbReference type="PANTHER" id="PTHR30574:SF1">
    <property type="entry name" value="SULPHUR TRANSPORT DOMAIN-CONTAINING PROTEIN"/>
    <property type="match status" value="1"/>
</dbReference>
<keyword evidence="4" id="KW-0997">Cell inner membrane</keyword>
<keyword evidence="6 9" id="KW-1133">Transmembrane helix</keyword>
<dbReference type="PATRIC" id="fig|453.4.peg.1766"/>
<feature type="transmembrane region" description="Helical" evidence="9">
    <location>
        <begin position="12"/>
        <end position="36"/>
    </location>
</feature>
<organism evidence="10 12">
    <name type="scientific">Legionella feeleii</name>
    <dbReference type="NCBI Taxonomy" id="453"/>
    <lineage>
        <taxon>Bacteria</taxon>
        <taxon>Pseudomonadati</taxon>
        <taxon>Pseudomonadota</taxon>
        <taxon>Gammaproteobacteria</taxon>
        <taxon>Legionellales</taxon>
        <taxon>Legionellaceae</taxon>
        <taxon>Legionella</taxon>
    </lineage>
</organism>
<dbReference type="Pfam" id="PF04143">
    <property type="entry name" value="Sulf_transp"/>
    <property type="match status" value="1"/>
</dbReference>
<sequence length="136" mass="14552">MIVEMHVVLGGILLGLAAGMMLLIQGKILGCSGILFRSLDFATYRPNIDNILFILGLFLSGVLFNFIQVVPNPTTIFKTTPWILILGGILVGGGTYLGNGCTSGHGLCGMSLLRKRSMVAVSIFFPVAIITAWLTH</sequence>
<dbReference type="STRING" id="453.Lfee_1608"/>
<evidence type="ECO:0000256" key="3">
    <source>
        <dbReference type="ARBA" id="ARBA00022475"/>
    </source>
</evidence>
<accession>A0A0W0TMH8</accession>
<feature type="transmembrane region" description="Helical" evidence="9">
    <location>
        <begin position="79"/>
        <end position="97"/>
    </location>
</feature>
<keyword evidence="3" id="KW-1003">Cell membrane</keyword>
<evidence type="ECO:0000256" key="7">
    <source>
        <dbReference type="ARBA" id="ARBA00023136"/>
    </source>
</evidence>
<keyword evidence="2" id="KW-0813">Transport</keyword>
<reference evidence="10 12" key="1">
    <citation type="submission" date="2015-11" db="EMBL/GenBank/DDBJ databases">
        <title>Genomic analysis of 38 Legionella species identifies large and diverse effector repertoires.</title>
        <authorList>
            <person name="Burstein D."/>
            <person name="Amaro F."/>
            <person name="Zusman T."/>
            <person name="Lifshitz Z."/>
            <person name="Cohen O."/>
            <person name="Gilbert J.A."/>
            <person name="Pupko T."/>
            <person name="Shuman H.A."/>
            <person name="Segal G."/>
        </authorList>
    </citation>
    <scope>NUCLEOTIDE SEQUENCE [LARGE SCALE GENOMIC DNA]</scope>
    <source>
        <strain evidence="10 12">WO-44C</strain>
    </source>
</reference>
<evidence type="ECO:0000313" key="11">
    <source>
        <dbReference type="EMBL" id="SPX60633.1"/>
    </source>
</evidence>
<evidence type="ECO:0000256" key="5">
    <source>
        <dbReference type="ARBA" id="ARBA00022692"/>
    </source>
</evidence>
<protein>
    <submittedName>
        <fullName evidence="10">Transmembrane protein</fullName>
    </submittedName>
</protein>
<comment type="similarity">
    <text evidence="8">Belongs to the TsuA/YedE (TC 9.B.102) family.</text>
</comment>
<reference evidence="11 13" key="2">
    <citation type="submission" date="2018-06" db="EMBL/GenBank/DDBJ databases">
        <authorList>
            <consortium name="Pathogen Informatics"/>
            <person name="Doyle S."/>
        </authorList>
    </citation>
    <scope>NUCLEOTIDE SEQUENCE [LARGE SCALE GENOMIC DNA]</scope>
    <source>
        <strain evidence="11 13">NCTC12022</strain>
    </source>
</reference>
<evidence type="ECO:0000256" key="1">
    <source>
        <dbReference type="ARBA" id="ARBA00004429"/>
    </source>
</evidence>
<keyword evidence="5 9" id="KW-0812">Transmembrane</keyword>
<proteinExistence type="inferred from homology"/>
<evidence type="ECO:0000256" key="2">
    <source>
        <dbReference type="ARBA" id="ARBA00022448"/>
    </source>
</evidence>
<name>A0A0W0TMH8_9GAMM</name>
<dbReference type="Proteomes" id="UP000251942">
    <property type="component" value="Unassembled WGS sequence"/>
</dbReference>
<dbReference type="InterPro" id="IPR007272">
    <property type="entry name" value="Sulf_transp_TsuA/YedE"/>
</dbReference>
<evidence type="ECO:0000313" key="12">
    <source>
        <dbReference type="Proteomes" id="UP000054698"/>
    </source>
</evidence>
<feature type="transmembrane region" description="Helical" evidence="9">
    <location>
        <begin position="48"/>
        <end position="67"/>
    </location>
</feature>
<evidence type="ECO:0000256" key="8">
    <source>
        <dbReference type="ARBA" id="ARBA00035655"/>
    </source>
</evidence>
<evidence type="ECO:0000256" key="4">
    <source>
        <dbReference type="ARBA" id="ARBA00022519"/>
    </source>
</evidence>
<keyword evidence="12" id="KW-1185">Reference proteome</keyword>
<dbReference type="PANTHER" id="PTHR30574">
    <property type="entry name" value="INNER MEMBRANE PROTEIN YEDE"/>
    <property type="match status" value="1"/>
</dbReference>
<dbReference type="EMBL" id="LNYB01000080">
    <property type="protein sequence ID" value="KTC96696.1"/>
    <property type="molecule type" value="Genomic_DNA"/>
</dbReference>
<dbReference type="Proteomes" id="UP000054698">
    <property type="component" value="Unassembled WGS sequence"/>
</dbReference>
<feature type="transmembrane region" description="Helical" evidence="9">
    <location>
        <begin position="118"/>
        <end position="135"/>
    </location>
</feature>
<dbReference type="OrthoDB" id="9814020at2"/>
<gene>
    <name evidence="10" type="ORF">Lfee_1608</name>
    <name evidence="11" type="ORF">NCTC12022_01365</name>
</gene>
<keyword evidence="7 9" id="KW-0472">Membrane</keyword>
<dbReference type="RefSeq" id="WP_058445630.1">
    <property type="nucleotide sequence ID" value="NZ_CAAAHT010000003.1"/>
</dbReference>
<dbReference type="EMBL" id="UASS01000011">
    <property type="protein sequence ID" value="SPX60633.1"/>
    <property type="molecule type" value="Genomic_DNA"/>
</dbReference>
<evidence type="ECO:0000256" key="6">
    <source>
        <dbReference type="ARBA" id="ARBA00022989"/>
    </source>
</evidence>
<evidence type="ECO:0000313" key="10">
    <source>
        <dbReference type="EMBL" id="KTC96696.1"/>
    </source>
</evidence>
<comment type="subcellular location">
    <subcellularLocation>
        <location evidence="1">Cell inner membrane</location>
        <topology evidence="1">Multi-pass membrane protein</topology>
    </subcellularLocation>
</comment>
<evidence type="ECO:0000313" key="13">
    <source>
        <dbReference type="Proteomes" id="UP000251942"/>
    </source>
</evidence>